<accession>A0A2R2MNL8</accession>
<evidence type="ECO:0000313" key="12">
    <source>
        <dbReference type="Proteomes" id="UP000085678"/>
    </source>
</evidence>
<dbReference type="GeneID" id="106160072"/>
<dbReference type="STRING" id="7574.A0A2R2MNL8"/>
<feature type="region of interest" description="Disordered" evidence="10">
    <location>
        <begin position="172"/>
        <end position="239"/>
    </location>
</feature>
<dbReference type="FunCoup" id="A0A2R2MNL8">
    <property type="interactions" value="23"/>
</dbReference>
<feature type="compositionally biased region" description="Polar residues" evidence="10">
    <location>
        <begin position="172"/>
        <end position="190"/>
    </location>
</feature>
<dbReference type="GO" id="GO:0006397">
    <property type="term" value="P:mRNA processing"/>
    <property type="evidence" value="ECO:0007669"/>
    <property type="project" value="UniProtKB-KW"/>
</dbReference>
<evidence type="ECO:0000256" key="7">
    <source>
        <dbReference type="ARBA" id="ARBA00035004"/>
    </source>
</evidence>
<dbReference type="InterPro" id="IPR039599">
    <property type="entry name" value="RBM48"/>
</dbReference>
<evidence type="ECO:0000259" key="11">
    <source>
        <dbReference type="PROSITE" id="PS50102"/>
    </source>
</evidence>
<comment type="similarity">
    <text evidence="1">Belongs to the RBM48 family.</text>
</comment>
<dbReference type="GO" id="GO:0005681">
    <property type="term" value="C:spliceosomal complex"/>
    <property type="evidence" value="ECO:0007669"/>
    <property type="project" value="UniProtKB-KW"/>
</dbReference>
<evidence type="ECO:0000256" key="3">
    <source>
        <dbReference type="ARBA" id="ARBA00022664"/>
    </source>
</evidence>
<dbReference type="FunFam" id="3.30.70.330:FF:000424">
    <property type="entry name" value="RNA-binding protein 48 isoform X4"/>
    <property type="match status" value="1"/>
</dbReference>
<reference evidence="13" key="2">
    <citation type="submission" date="2025-08" db="UniProtKB">
        <authorList>
            <consortium name="RefSeq"/>
        </authorList>
    </citation>
    <scope>IDENTIFICATION</scope>
</reference>
<evidence type="ECO:0000256" key="10">
    <source>
        <dbReference type="SAM" id="MobiDB-lite"/>
    </source>
</evidence>
<evidence type="ECO:0000256" key="6">
    <source>
        <dbReference type="ARBA" id="ARBA00023187"/>
    </source>
</evidence>
<dbReference type="SUPFAM" id="SSF54928">
    <property type="entry name" value="RNA-binding domain, RBD"/>
    <property type="match status" value="1"/>
</dbReference>
<evidence type="ECO:0000256" key="8">
    <source>
        <dbReference type="PROSITE-ProRule" id="PRU00176"/>
    </source>
</evidence>
<dbReference type="PANTHER" id="PTHR20957">
    <property type="entry name" value="RNA-BINDING PROTEIN 48"/>
    <property type="match status" value="1"/>
</dbReference>
<dbReference type="InterPro" id="IPR034264">
    <property type="entry name" value="RBM48_RRM"/>
</dbReference>
<proteinExistence type="inferred from homology"/>
<dbReference type="KEGG" id="lak:106160072"/>
<dbReference type="InterPro" id="IPR035979">
    <property type="entry name" value="RBD_domain_sf"/>
</dbReference>
<feature type="domain" description="RRM" evidence="11">
    <location>
        <begin position="41"/>
        <end position="120"/>
    </location>
</feature>
<feature type="coiled-coil region" evidence="9">
    <location>
        <begin position="121"/>
        <end position="148"/>
    </location>
</feature>
<evidence type="ECO:0000256" key="2">
    <source>
        <dbReference type="ARBA" id="ARBA00015189"/>
    </source>
</evidence>
<dbReference type="RefSeq" id="XP_023931818.1">
    <property type="nucleotide sequence ID" value="XM_024076050.1"/>
</dbReference>
<keyword evidence="9" id="KW-0175">Coiled coil</keyword>
<keyword evidence="6" id="KW-0508">mRNA splicing</keyword>
<evidence type="ECO:0000313" key="13">
    <source>
        <dbReference type="RefSeq" id="XP_023931818.1"/>
    </source>
</evidence>
<dbReference type="Proteomes" id="UP000085678">
    <property type="component" value="Unplaced"/>
</dbReference>
<keyword evidence="4" id="KW-0747">Spliceosome</keyword>
<dbReference type="PROSITE" id="PS50102">
    <property type="entry name" value="RRM"/>
    <property type="match status" value="1"/>
</dbReference>
<dbReference type="CDD" id="cd12442">
    <property type="entry name" value="RRM_RBM48"/>
    <property type="match status" value="1"/>
</dbReference>
<feature type="non-terminal residue" evidence="13">
    <location>
        <position position="239"/>
    </location>
</feature>
<dbReference type="GO" id="GO:0008380">
    <property type="term" value="P:RNA splicing"/>
    <property type="evidence" value="ECO:0007669"/>
    <property type="project" value="UniProtKB-KW"/>
</dbReference>
<feature type="compositionally biased region" description="Low complexity" evidence="10">
    <location>
        <begin position="193"/>
        <end position="208"/>
    </location>
</feature>
<evidence type="ECO:0000256" key="1">
    <source>
        <dbReference type="ARBA" id="ARBA00006938"/>
    </source>
</evidence>
<name>A0A2R2MNL8_LINAN</name>
<protein>
    <recommendedName>
        <fullName evidence="2">RNA-binding protein 48</fullName>
    </recommendedName>
</protein>
<dbReference type="Gene3D" id="3.30.70.330">
    <property type="match status" value="1"/>
</dbReference>
<dbReference type="AlphaFoldDB" id="A0A2R2MNL8"/>
<dbReference type="PANTHER" id="PTHR20957:SF0">
    <property type="entry name" value="RNA-BINDING PROTEIN 48"/>
    <property type="match status" value="1"/>
</dbReference>
<gene>
    <name evidence="13" type="primary">LOC106160072</name>
</gene>
<keyword evidence="5 8" id="KW-0694">RNA-binding</keyword>
<keyword evidence="3" id="KW-0507">mRNA processing</keyword>
<dbReference type="InParanoid" id="A0A2R2MNL8"/>
<organism evidence="12 13">
    <name type="scientific">Lingula anatina</name>
    <name type="common">Brachiopod</name>
    <name type="synonym">Lingula unguis</name>
    <dbReference type="NCBI Taxonomy" id="7574"/>
    <lineage>
        <taxon>Eukaryota</taxon>
        <taxon>Metazoa</taxon>
        <taxon>Spiralia</taxon>
        <taxon>Lophotrochozoa</taxon>
        <taxon>Brachiopoda</taxon>
        <taxon>Linguliformea</taxon>
        <taxon>Lingulata</taxon>
        <taxon>Lingulida</taxon>
        <taxon>Linguloidea</taxon>
        <taxon>Lingulidae</taxon>
        <taxon>Lingula</taxon>
    </lineage>
</organism>
<comment type="function">
    <text evidence="7">As a component of the minor spliceosome, involved in the splicing of U12-type introns in pre-mRNAs.</text>
</comment>
<evidence type="ECO:0000256" key="5">
    <source>
        <dbReference type="ARBA" id="ARBA00022884"/>
    </source>
</evidence>
<keyword evidence="12" id="KW-1185">Reference proteome</keyword>
<dbReference type="GO" id="GO:0003723">
    <property type="term" value="F:RNA binding"/>
    <property type="evidence" value="ECO:0007669"/>
    <property type="project" value="UniProtKB-UniRule"/>
</dbReference>
<evidence type="ECO:0000256" key="9">
    <source>
        <dbReference type="SAM" id="Coils"/>
    </source>
</evidence>
<sequence>MDGTTVLKHHLKHELCTTRPAYREGRDLKAVKVYSVAQESQYLLVQGVPAVGASKELIKLFALYGEILEYRILDQYPTDDNYTEVYWIKYKKIQSARFAKKKLDDYAFFGGALHICYAPEYESVQETKDKLRERRREVAVRLRKLKEASGSQSSLVSETAAGVSSSILQTTATDTAPGSSQPGLDNTGHQHWSDSGHQQISSSGQTSGTDHHHHHQHTQKQQDLQHETPMYNTPTPPPP</sequence>
<dbReference type="InterPro" id="IPR012677">
    <property type="entry name" value="Nucleotide-bd_a/b_plait_sf"/>
</dbReference>
<dbReference type="GO" id="GO:0005654">
    <property type="term" value="C:nucleoplasm"/>
    <property type="evidence" value="ECO:0007669"/>
    <property type="project" value="TreeGrafter"/>
</dbReference>
<evidence type="ECO:0000256" key="4">
    <source>
        <dbReference type="ARBA" id="ARBA00022728"/>
    </source>
</evidence>
<reference evidence="13" key="1">
    <citation type="journal article" date="2015" name="Nat. Commun.">
        <title>The Lingula genome provides insights into brachiopod evolution and the origin of phosphate biomineralization.</title>
        <authorList>
            <person name="Luo Y.J."/>
            <person name="Takeuchi T."/>
            <person name="Koyanagi R."/>
            <person name="Yamada L."/>
            <person name="Kanda M."/>
            <person name="Khalturina M."/>
            <person name="Fujie M."/>
            <person name="Yamasaki S.I."/>
            <person name="Endo K."/>
            <person name="Satoh N."/>
        </authorList>
    </citation>
    <scope>NUCLEOTIDE SEQUENCE</scope>
</reference>
<dbReference type="InterPro" id="IPR000504">
    <property type="entry name" value="RRM_dom"/>
</dbReference>
<dbReference type="OrthoDB" id="78358at2759"/>